<gene>
    <name evidence="1" type="ORF">F0L74_29650</name>
</gene>
<reference evidence="1 2" key="2">
    <citation type="submission" date="2019-09" db="EMBL/GenBank/DDBJ databases">
        <authorList>
            <person name="Jin C."/>
        </authorList>
    </citation>
    <scope>NUCLEOTIDE SEQUENCE [LARGE SCALE GENOMIC DNA]</scope>
    <source>
        <strain evidence="1 2">BN140078</strain>
    </source>
</reference>
<reference evidence="1 2" key="1">
    <citation type="submission" date="2019-09" db="EMBL/GenBank/DDBJ databases">
        <title>Chitinophaga ginsengihumi sp. nov., isolated from soil of ginseng rhizosphere.</title>
        <authorList>
            <person name="Lee J."/>
        </authorList>
    </citation>
    <scope>NUCLEOTIDE SEQUENCE [LARGE SCALE GENOMIC DNA]</scope>
    <source>
        <strain evidence="1 2">BN140078</strain>
    </source>
</reference>
<sequence length="105" mass="11945">MNGDLYLQVGNLIITRKNGKWTARNAQKILSDDGLQVFQARFYPDGSEIYSTKRGLIMHYEDPAKDSRKYTDKDIQTLWFCKGVSSQALAARELINEVKTAATQQ</sequence>
<dbReference type="RefSeq" id="WP_149841505.1">
    <property type="nucleotide sequence ID" value="NZ_VUOC01000004.1"/>
</dbReference>
<dbReference type="EMBL" id="VUOC01000004">
    <property type="protein sequence ID" value="KAA2240327.1"/>
    <property type="molecule type" value="Genomic_DNA"/>
</dbReference>
<dbReference type="AlphaFoldDB" id="A0A5B2VQ31"/>
<accession>A0A5B2VQ31</accession>
<keyword evidence="2" id="KW-1185">Reference proteome</keyword>
<protein>
    <submittedName>
        <fullName evidence="1">Uncharacterized protein</fullName>
    </submittedName>
</protein>
<dbReference type="Proteomes" id="UP000324611">
    <property type="component" value="Unassembled WGS sequence"/>
</dbReference>
<evidence type="ECO:0000313" key="2">
    <source>
        <dbReference type="Proteomes" id="UP000324611"/>
    </source>
</evidence>
<proteinExistence type="predicted"/>
<evidence type="ECO:0000313" key="1">
    <source>
        <dbReference type="EMBL" id="KAA2240327.1"/>
    </source>
</evidence>
<comment type="caution">
    <text evidence="1">The sequence shown here is derived from an EMBL/GenBank/DDBJ whole genome shotgun (WGS) entry which is preliminary data.</text>
</comment>
<name>A0A5B2VQ31_9BACT</name>
<organism evidence="1 2">
    <name type="scientific">Chitinophaga agrisoli</name>
    <dbReference type="NCBI Taxonomy" id="2607653"/>
    <lineage>
        <taxon>Bacteria</taxon>
        <taxon>Pseudomonadati</taxon>
        <taxon>Bacteroidota</taxon>
        <taxon>Chitinophagia</taxon>
        <taxon>Chitinophagales</taxon>
        <taxon>Chitinophagaceae</taxon>
        <taxon>Chitinophaga</taxon>
    </lineage>
</organism>